<dbReference type="GO" id="GO:0008237">
    <property type="term" value="F:metallopeptidase activity"/>
    <property type="evidence" value="ECO:0007669"/>
    <property type="project" value="UniProtKB-UniRule"/>
</dbReference>
<evidence type="ECO:0000256" key="5">
    <source>
        <dbReference type="ARBA" id="ARBA00015611"/>
    </source>
</evidence>
<keyword evidence="7" id="KW-0645">Protease</keyword>
<dbReference type="PANTHER" id="PTHR46322">
    <property type="entry name" value="PUROMYCIN-SENSITIVE AMINOPEPTIDASE"/>
    <property type="match status" value="1"/>
</dbReference>
<dbReference type="Pfam" id="PF17432">
    <property type="entry name" value="DUF3458_C"/>
    <property type="match status" value="1"/>
</dbReference>
<dbReference type="SUPFAM" id="SSF63737">
    <property type="entry name" value="Leukotriene A4 hydrolase N-terminal domain"/>
    <property type="match status" value="1"/>
</dbReference>
<dbReference type="GO" id="GO:0008270">
    <property type="term" value="F:zinc ion binding"/>
    <property type="evidence" value="ECO:0007669"/>
    <property type="project" value="InterPro"/>
</dbReference>
<evidence type="ECO:0000256" key="10">
    <source>
        <dbReference type="ARBA" id="ARBA00022833"/>
    </source>
</evidence>
<evidence type="ECO:0000259" key="17">
    <source>
        <dbReference type="Pfam" id="PF17900"/>
    </source>
</evidence>
<dbReference type="InterPro" id="IPR035414">
    <property type="entry name" value="Peptidase_M1_pepN_Ig-like"/>
</dbReference>
<evidence type="ECO:0000256" key="13">
    <source>
        <dbReference type="NCBIfam" id="TIGR02414"/>
    </source>
</evidence>
<dbReference type="Gene3D" id="2.60.40.1840">
    <property type="match status" value="1"/>
</dbReference>
<evidence type="ECO:0000256" key="6">
    <source>
        <dbReference type="ARBA" id="ARBA00022438"/>
    </source>
</evidence>
<evidence type="ECO:0000313" key="19">
    <source>
        <dbReference type="Proteomes" id="UP000292423"/>
    </source>
</evidence>
<feature type="domain" description="Peptidase M1 membrane alanine aminopeptidase" evidence="14">
    <location>
        <begin position="231"/>
        <end position="444"/>
    </location>
</feature>
<evidence type="ECO:0000256" key="1">
    <source>
        <dbReference type="ARBA" id="ARBA00000098"/>
    </source>
</evidence>
<reference evidence="18 19" key="1">
    <citation type="submission" date="2019-02" db="EMBL/GenBank/DDBJ databases">
        <title>Genomic Encyclopedia of Type Strains, Phase IV (KMG-IV): sequencing the most valuable type-strain genomes for metagenomic binning, comparative biology and taxonomic classification.</title>
        <authorList>
            <person name="Goeker M."/>
        </authorList>
    </citation>
    <scope>NUCLEOTIDE SEQUENCE [LARGE SCALE GENOMIC DNA]</scope>
    <source>
        <strain evidence="18 19">DSM 105135</strain>
    </source>
</reference>
<evidence type="ECO:0000256" key="4">
    <source>
        <dbReference type="ARBA" id="ARBA00012564"/>
    </source>
</evidence>
<dbReference type="InterPro" id="IPR027268">
    <property type="entry name" value="Peptidase_M4/M1_CTD_sf"/>
</dbReference>
<keyword evidence="11" id="KW-0482">Metalloprotease</keyword>
<gene>
    <name evidence="18" type="ORF">EV700_0080</name>
</gene>
<comment type="caution">
    <text evidence="18">The sequence shown here is derived from an EMBL/GenBank/DDBJ whole genome shotgun (WGS) entry which is preliminary data.</text>
</comment>
<evidence type="ECO:0000256" key="11">
    <source>
        <dbReference type="ARBA" id="ARBA00023049"/>
    </source>
</evidence>
<dbReference type="InterPro" id="IPR037144">
    <property type="entry name" value="Peptidase_M1_pepN_C_sf"/>
</dbReference>
<keyword evidence="19" id="KW-1185">Reference proteome</keyword>
<feature type="domain" description="Peptidase M1 alanyl aminopeptidase C-terminal" evidence="16">
    <location>
        <begin position="557"/>
        <end position="876"/>
    </location>
</feature>
<accession>A0A4Q7ZC29</accession>
<dbReference type="FunFam" id="2.60.40.1730:FF:000005">
    <property type="entry name" value="Aminopeptidase N"/>
    <property type="match status" value="1"/>
</dbReference>
<evidence type="ECO:0000256" key="8">
    <source>
        <dbReference type="ARBA" id="ARBA00022723"/>
    </source>
</evidence>
<feature type="domain" description="Peptidase M1 alanyl aminopeptidase Ig-like fold" evidence="15">
    <location>
        <begin position="449"/>
        <end position="553"/>
    </location>
</feature>
<name>A0A4Q7ZC29_9GAMM</name>
<dbReference type="InterPro" id="IPR038438">
    <property type="entry name" value="PepN_Ig-like_sf"/>
</dbReference>
<dbReference type="InterPro" id="IPR014782">
    <property type="entry name" value="Peptidase_M1_dom"/>
</dbReference>
<evidence type="ECO:0000256" key="2">
    <source>
        <dbReference type="ARBA" id="ARBA00001947"/>
    </source>
</evidence>
<proteinExistence type="inferred from homology"/>
<dbReference type="Proteomes" id="UP000292423">
    <property type="component" value="Unassembled WGS sequence"/>
</dbReference>
<dbReference type="InterPro" id="IPR001930">
    <property type="entry name" value="Peptidase_M1"/>
</dbReference>
<comment type="similarity">
    <text evidence="3">Belongs to the peptidase M1 family.</text>
</comment>
<dbReference type="Pfam" id="PF17900">
    <property type="entry name" value="Peptidase_M1_N"/>
    <property type="match status" value="1"/>
</dbReference>
<dbReference type="Gene3D" id="1.10.390.10">
    <property type="entry name" value="Neutral Protease Domain 2"/>
    <property type="match status" value="1"/>
</dbReference>
<dbReference type="Gene3D" id="2.60.40.1730">
    <property type="entry name" value="tricorn interacting facor f3 domain"/>
    <property type="match status" value="1"/>
</dbReference>
<evidence type="ECO:0000256" key="9">
    <source>
        <dbReference type="ARBA" id="ARBA00022801"/>
    </source>
</evidence>
<dbReference type="EC" id="3.4.11.2" evidence="4 13"/>
<dbReference type="CDD" id="cd09600">
    <property type="entry name" value="M1_APN"/>
    <property type="match status" value="1"/>
</dbReference>
<dbReference type="InterPro" id="IPR045357">
    <property type="entry name" value="Aminopeptidase_N-like_N"/>
</dbReference>
<comment type="catalytic activity">
    <reaction evidence="1">
        <text>Release of an N-terminal amino acid, Xaa-|-Yaa- from a peptide, amide or arylamide. Xaa is preferably Ala, but may be most amino acids including Pro (slow action). When a terminal hydrophobic residue is followed by a prolyl residue, the two may be released as an intact Xaa-Pro dipeptide.</text>
        <dbReference type="EC" id="3.4.11.2"/>
    </reaction>
</comment>
<evidence type="ECO:0000256" key="7">
    <source>
        <dbReference type="ARBA" id="ARBA00022670"/>
    </source>
</evidence>
<comment type="function">
    <text evidence="12">Aminopeptidase N is involved in the degradation of intracellular peptides generated by protein breakdown during normal growth as well as in response to nutrient starvation.</text>
</comment>
<dbReference type="AlphaFoldDB" id="A0A4Q7ZC29"/>
<dbReference type="FunFam" id="2.60.40.1840:FF:000001">
    <property type="entry name" value="Aminopeptidase N"/>
    <property type="match status" value="1"/>
</dbReference>
<keyword evidence="9" id="KW-0378">Hydrolase</keyword>
<dbReference type="EMBL" id="SHKX01000002">
    <property type="protein sequence ID" value="RZU48180.1"/>
    <property type="molecule type" value="Genomic_DNA"/>
</dbReference>
<evidence type="ECO:0000256" key="3">
    <source>
        <dbReference type="ARBA" id="ARBA00010136"/>
    </source>
</evidence>
<dbReference type="GO" id="GO:0006508">
    <property type="term" value="P:proteolysis"/>
    <property type="evidence" value="ECO:0007669"/>
    <property type="project" value="UniProtKB-UniRule"/>
</dbReference>
<dbReference type="NCBIfam" id="TIGR02414">
    <property type="entry name" value="pepN_proteo"/>
    <property type="match status" value="1"/>
</dbReference>
<dbReference type="Gene3D" id="3.30.2010.30">
    <property type="match status" value="1"/>
</dbReference>
<dbReference type="RefSeq" id="WP_130410386.1">
    <property type="nucleotide sequence ID" value="NZ_SHKX01000002.1"/>
</dbReference>
<dbReference type="Pfam" id="PF01433">
    <property type="entry name" value="Peptidase_M1"/>
    <property type="match status" value="1"/>
</dbReference>
<evidence type="ECO:0000259" key="14">
    <source>
        <dbReference type="Pfam" id="PF01433"/>
    </source>
</evidence>
<dbReference type="InterPro" id="IPR012779">
    <property type="entry name" value="Peptidase_M1_pepN"/>
</dbReference>
<sequence length="877" mass="97448">MTDPRTVFLKDYQAPAYGIPRVRLQVDIHDGVTRVTAGLNMRRAESTPVGTPLKLHGVNLTLKALAIDGAELEADAYTVAGEELVIHAVPEAADFVLHTEVEIDPEHNTALEGLYLSKGMYCTQCEPEGFRKITYFVDRPDNMALFTTTISADKKRYPVLLANGNCTTRGDAANGRHFATWEDPFPKPSYLFALVAGNLACLEDHFVTRSGRKVTLKLFAEQHDLRQCHHAMESLKASMRWDEERYGREYDLDIFMIVAVSHFNMGAMENKGLNIFNTSCVLAHPETTTDLGFQRVESVVAHEYFHNWSGNRVTCRDWFQLSLKEGFTVFRDQQFSADQLSASVQRIEDVAVLRNAQFAEDAGPLAHPVRPESFIEINNFYTATVYEKGAEIVRMLHTVLGEADFRKGTDLYFDRHDGQGVTVEDFVQALADASGRDLSPFMQWYRQPGTPVLHVSTAHDAVAQTYTLTVRQSVPAKTGFPEPKLLPIPVKLALFARDGQPLPLQLTGESAAVGVERVLIADQAEQRWVFTGVTEAPVPSLLRDFSAPVILDYAAGDEELLFLMRHDNNGFNRWLSAQTLFERMMLAVIEGGAAELPGLAAVLESLAGLLPGLVETDPELAAKLLQLPTENYLADKVGVIDPQRIHDVRLGLQKAIAKHLSAFFQNQYLNGHESSYQYSSEAIAARTWRDVSLHYALLGTPSFTLRDAVGENYRKAPHMTERMSALRALVHHDAPHAAVCLADFFGRFAKEALVIDSWFAVQATNPLRGVEEVRRLTAHSAFTLTNPNRMRSLLAQFANANPVQFHRADGAGYRLIGEKIAELDALNPQVASRLLGAFSRWKRLEPGRQALAREVLQGLAGRALSNDTSETLGRLLG</sequence>
<dbReference type="GO" id="GO:0016285">
    <property type="term" value="F:alanyl aminopeptidase activity"/>
    <property type="evidence" value="ECO:0007669"/>
    <property type="project" value="UniProtKB-EC"/>
</dbReference>
<dbReference type="Gene3D" id="1.25.50.10">
    <property type="entry name" value="Peptidase M1, alanyl aminopeptidase, C-terminal domain"/>
    <property type="match status" value="1"/>
</dbReference>
<comment type="cofactor">
    <cofactor evidence="2">
        <name>Zn(2+)</name>
        <dbReference type="ChEBI" id="CHEBI:29105"/>
    </cofactor>
</comment>
<evidence type="ECO:0000313" key="18">
    <source>
        <dbReference type="EMBL" id="RZU48180.1"/>
    </source>
</evidence>
<dbReference type="Pfam" id="PF11940">
    <property type="entry name" value="DUF3458"/>
    <property type="match status" value="1"/>
</dbReference>
<evidence type="ECO:0000259" key="15">
    <source>
        <dbReference type="Pfam" id="PF11940"/>
    </source>
</evidence>
<dbReference type="PRINTS" id="PR00756">
    <property type="entry name" value="ALADIPTASE"/>
</dbReference>
<keyword evidence="10" id="KW-0862">Zinc</keyword>
<dbReference type="InterPro" id="IPR042097">
    <property type="entry name" value="Aminopeptidase_N-like_N_sf"/>
</dbReference>
<dbReference type="FunFam" id="3.30.2010.30:FF:000002">
    <property type="entry name" value="Putative aminopeptidase N"/>
    <property type="match status" value="1"/>
</dbReference>
<evidence type="ECO:0000256" key="12">
    <source>
        <dbReference type="ARBA" id="ARBA00059739"/>
    </source>
</evidence>
<dbReference type="PANTHER" id="PTHR46322:SF1">
    <property type="entry name" value="PUROMYCIN-SENSITIVE AMINOPEPTIDASE"/>
    <property type="match status" value="1"/>
</dbReference>
<evidence type="ECO:0000259" key="16">
    <source>
        <dbReference type="Pfam" id="PF17432"/>
    </source>
</evidence>
<dbReference type="OrthoDB" id="100605at2"/>
<dbReference type="SUPFAM" id="SSF55486">
    <property type="entry name" value="Metalloproteases ('zincins'), catalytic domain"/>
    <property type="match status" value="1"/>
</dbReference>
<dbReference type="InterPro" id="IPR024601">
    <property type="entry name" value="Peptidase_M1_pepN_C"/>
</dbReference>
<feature type="domain" description="Aminopeptidase N-like N-terminal" evidence="17">
    <location>
        <begin position="61"/>
        <end position="191"/>
    </location>
</feature>
<protein>
    <recommendedName>
        <fullName evidence="5 13">Aminopeptidase N</fullName>
        <ecNumber evidence="4 13">3.4.11.2</ecNumber>
    </recommendedName>
</protein>
<organism evidence="18 19">
    <name type="scientific">Fluviicoccus keumensis</name>
    <dbReference type="NCBI Taxonomy" id="1435465"/>
    <lineage>
        <taxon>Bacteria</taxon>
        <taxon>Pseudomonadati</taxon>
        <taxon>Pseudomonadota</taxon>
        <taxon>Gammaproteobacteria</taxon>
        <taxon>Moraxellales</taxon>
        <taxon>Moraxellaceae</taxon>
        <taxon>Fluviicoccus</taxon>
    </lineage>
</organism>
<keyword evidence="8" id="KW-0479">Metal-binding</keyword>
<keyword evidence="6 18" id="KW-0031">Aminopeptidase</keyword>